<protein>
    <recommendedName>
        <fullName evidence="4">Cell division cycle protein 123</fullName>
    </recommendedName>
</protein>
<dbReference type="PANTHER" id="PTHR15323">
    <property type="entry name" value="D123 PROTEIN"/>
    <property type="match status" value="1"/>
</dbReference>
<sequence length="351" mass="39414">MTSSPPPYSTAHVDNCALGAWYHQLKHVAIKSVIVDLPPEFVSVLLADGVTLPQAPVSSDVNEPEEDAVDDSVTSLSATQRRAIATVRARVEHVLDELGGKAFVKTKWSAPRDAAWMLGTLKCTSFDDVFLLLQASDFIVHDLTEPYAGCTLDSSNSDHETTRTRSGSYLVLKKWCNLLDSMLFRCFVVGHRLVAVSQRNCNEFFAFLVEQQEAFCDLLHAFYATNFRTRGGETFVFPDPDYSFDVYIDKRRRVYLLDINVFGSVTDTLLFSWEDLMEFQTEAPARPQDVEDEQHTIDFRVVESEQGIRTNPLSEYRAPTDLVQHLAGGAGFDAFIEQVKRDNATHGNNDQ</sequence>
<reference evidence="2" key="1">
    <citation type="submission" date="2022-12" db="EMBL/GenBank/DDBJ databases">
        <authorList>
            <person name="Webb A."/>
        </authorList>
    </citation>
    <scope>NUCLEOTIDE SEQUENCE</scope>
    <source>
        <strain evidence="2">Hp1</strain>
    </source>
</reference>
<name>A0AAV0TZ95_HYABA</name>
<dbReference type="Pfam" id="PF07065">
    <property type="entry name" value="D123"/>
    <property type="match status" value="1"/>
</dbReference>
<keyword evidence="3" id="KW-1185">Reference proteome</keyword>
<dbReference type="PANTHER" id="PTHR15323:SF6">
    <property type="entry name" value="CELL DIVISION CYCLE PROTEIN 123 HOMOLOG"/>
    <property type="match status" value="1"/>
</dbReference>
<dbReference type="GO" id="GO:0005737">
    <property type="term" value="C:cytoplasm"/>
    <property type="evidence" value="ECO:0007669"/>
    <property type="project" value="TreeGrafter"/>
</dbReference>
<proteinExistence type="inferred from homology"/>
<accession>A0AAV0TZ95</accession>
<dbReference type="AlphaFoldDB" id="A0AAV0TZ95"/>
<gene>
    <name evidence="2" type="ORF">HBR001_LOCUS4653</name>
</gene>
<dbReference type="EMBL" id="CANTFL010001008">
    <property type="protein sequence ID" value="CAI5729800.1"/>
    <property type="molecule type" value="Genomic_DNA"/>
</dbReference>
<dbReference type="Proteomes" id="UP001162031">
    <property type="component" value="Unassembled WGS sequence"/>
</dbReference>
<dbReference type="InterPro" id="IPR009772">
    <property type="entry name" value="CDC123"/>
</dbReference>
<evidence type="ECO:0000256" key="1">
    <source>
        <dbReference type="ARBA" id="ARBA00011047"/>
    </source>
</evidence>
<comment type="caution">
    <text evidence="2">The sequence shown here is derived from an EMBL/GenBank/DDBJ whole genome shotgun (WGS) entry which is preliminary data.</text>
</comment>
<comment type="similarity">
    <text evidence="1">Belongs to the CDC123 family.</text>
</comment>
<evidence type="ECO:0008006" key="4">
    <source>
        <dbReference type="Google" id="ProtNLM"/>
    </source>
</evidence>
<organism evidence="2 3">
    <name type="scientific">Hyaloperonospora brassicae</name>
    <name type="common">Brassica downy mildew</name>
    <name type="synonym">Peronospora brassicae</name>
    <dbReference type="NCBI Taxonomy" id="162125"/>
    <lineage>
        <taxon>Eukaryota</taxon>
        <taxon>Sar</taxon>
        <taxon>Stramenopiles</taxon>
        <taxon>Oomycota</taxon>
        <taxon>Peronosporomycetes</taxon>
        <taxon>Peronosporales</taxon>
        <taxon>Peronosporaceae</taxon>
        <taxon>Hyaloperonospora</taxon>
    </lineage>
</organism>
<evidence type="ECO:0000313" key="3">
    <source>
        <dbReference type="Proteomes" id="UP001162031"/>
    </source>
</evidence>
<evidence type="ECO:0000313" key="2">
    <source>
        <dbReference type="EMBL" id="CAI5729800.1"/>
    </source>
</evidence>